<comment type="similarity">
    <text evidence="1 4">Belongs to the D-isomer specific 2-hydroxyacid dehydrogenase family.</text>
</comment>
<organism evidence="7 8">
    <name type="scientific">Ammoniphilus resinae</name>
    <dbReference type="NCBI Taxonomy" id="861532"/>
    <lineage>
        <taxon>Bacteria</taxon>
        <taxon>Bacillati</taxon>
        <taxon>Bacillota</taxon>
        <taxon>Bacilli</taxon>
        <taxon>Bacillales</taxon>
        <taxon>Paenibacillaceae</taxon>
        <taxon>Aneurinibacillus group</taxon>
        <taxon>Ammoniphilus</taxon>
    </lineage>
</organism>
<feature type="domain" description="D-isomer specific 2-hydroxyacid dehydrogenase catalytic" evidence="5">
    <location>
        <begin position="24"/>
        <end position="327"/>
    </location>
</feature>
<dbReference type="InterPro" id="IPR050418">
    <property type="entry name" value="D-iso_2-hydroxyacid_DH_PdxB"/>
</dbReference>
<evidence type="ECO:0000313" key="8">
    <source>
        <dbReference type="Proteomes" id="UP001519343"/>
    </source>
</evidence>
<dbReference type="InterPro" id="IPR036291">
    <property type="entry name" value="NAD(P)-bd_dom_sf"/>
</dbReference>
<dbReference type="SUPFAM" id="SSF52283">
    <property type="entry name" value="Formate/glycerate dehydrogenase catalytic domain-like"/>
    <property type="match status" value="1"/>
</dbReference>
<dbReference type="Gene3D" id="3.40.50.720">
    <property type="entry name" value="NAD(P)-binding Rossmann-like Domain"/>
    <property type="match status" value="2"/>
</dbReference>
<dbReference type="Proteomes" id="UP001519343">
    <property type="component" value="Unassembled WGS sequence"/>
</dbReference>
<gene>
    <name evidence="7" type="ORF">J2Z37_002082</name>
</gene>
<feature type="domain" description="D-isomer specific 2-hydroxyacid dehydrogenase NAD-binding" evidence="6">
    <location>
        <begin position="115"/>
        <end position="295"/>
    </location>
</feature>
<keyword evidence="3" id="KW-0520">NAD</keyword>
<evidence type="ECO:0000259" key="6">
    <source>
        <dbReference type="Pfam" id="PF02826"/>
    </source>
</evidence>
<comment type="caution">
    <text evidence="7">The sequence shown here is derived from an EMBL/GenBank/DDBJ whole genome shotgun (WGS) entry which is preliminary data.</text>
</comment>
<dbReference type="InterPro" id="IPR043322">
    <property type="entry name" value="CtBP"/>
</dbReference>
<evidence type="ECO:0000313" key="7">
    <source>
        <dbReference type="EMBL" id="MBP1932081.1"/>
    </source>
</evidence>
<reference evidence="7 8" key="1">
    <citation type="submission" date="2021-03" db="EMBL/GenBank/DDBJ databases">
        <title>Genomic Encyclopedia of Type Strains, Phase IV (KMG-IV): sequencing the most valuable type-strain genomes for metagenomic binning, comparative biology and taxonomic classification.</title>
        <authorList>
            <person name="Goeker M."/>
        </authorList>
    </citation>
    <scope>NUCLEOTIDE SEQUENCE [LARGE SCALE GENOMIC DNA]</scope>
    <source>
        <strain evidence="7 8">DSM 24738</strain>
    </source>
</reference>
<dbReference type="EMBL" id="JAGGKT010000005">
    <property type="protein sequence ID" value="MBP1932081.1"/>
    <property type="molecule type" value="Genomic_DNA"/>
</dbReference>
<dbReference type="InterPro" id="IPR006140">
    <property type="entry name" value="D-isomer_DH_NAD-bd"/>
</dbReference>
<proteinExistence type="inferred from homology"/>
<dbReference type="SUPFAM" id="SSF51735">
    <property type="entry name" value="NAD(P)-binding Rossmann-fold domains"/>
    <property type="match status" value="1"/>
</dbReference>
<dbReference type="EC" id="1.1.1.95" evidence="7"/>
<dbReference type="CDD" id="cd05299">
    <property type="entry name" value="CtBP_dh"/>
    <property type="match status" value="1"/>
</dbReference>
<evidence type="ECO:0000259" key="5">
    <source>
        <dbReference type="Pfam" id="PF00389"/>
    </source>
</evidence>
<name>A0ABS4GP93_9BACL</name>
<accession>A0ABS4GP93</accession>
<dbReference type="InterPro" id="IPR006139">
    <property type="entry name" value="D-isomer_2_OHA_DH_cat_dom"/>
</dbReference>
<protein>
    <submittedName>
        <fullName evidence="7">D-3-phosphoglycerate dehydrogenase</fullName>
        <ecNumber evidence="7">1.1.1.95</ecNumber>
    </submittedName>
</protein>
<dbReference type="GO" id="GO:0004617">
    <property type="term" value="F:phosphoglycerate dehydrogenase activity"/>
    <property type="evidence" value="ECO:0007669"/>
    <property type="project" value="UniProtKB-EC"/>
</dbReference>
<keyword evidence="8" id="KW-1185">Reference proteome</keyword>
<dbReference type="Pfam" id="PF00389">
    <property type="entry name" value="2-Hacid_dh"/>
    <property type="match status" value="1"/>
</dbReference>
<evidence type="ECO:0000256" key="3">
    <source>
        <dbReference type="ARBA" id="ARBA00023027"/>
    </source>
</evidence>
<sequence>MAKKYKVIITDYDFGNIDVETNVLKDALGDAVEVVGLNAKSEEELIGPAKDADALIVQYSHVGRRIIEEMQKGKIIARYGSGVDIVDVEAASERGIMVTNVPDYCHQEVADHAVTLLLTLIKKIKVYDNRVRTGEWRWQSAKPIYRMQGKSVGIVGFGRIGMEIAKRVQGFGIKPLVYTPRMTPERAKEYQVESVSFETLLRESDYIILQAPLTSETLHLLSDREFAMMKDQVILVNTARGPMIDEAALIRALESGKVAGAGLDDIEEEPAKRRDWKPDSKLFNFENVIVTPHAAYYSEESIIESRRRAAEEVARVLKGEAPHHLVNQATIHSK</sequence>
<dbReference type="Pfam" id="PF02826">
    <property type="entry name" value="2-Hacid_dh_C"/>
    <property type="match status" value="1"/>
</dbReference>
<keyword evidence="2 4" id="KW-0560">Oxidoreductase</keyword>
<evidence type="ECO:0000256" key="1">
    <source>
        <dbReference type="ARBA" id="ARBA00005854"/>
    </source>
</evidence>
<evidence type="ECO:0000256" key="4">
    <source>
        <dbReference type="RuleBase" id="RU003719"/>
    </source>
</evidence>
<dbReference type="PANTHER" id="PTHR43761:SF1">
    <property type="entry name" value="D-ISOMER SPECIFIC 2-HYDROXYACID DEHYDROGENASE CATALYTIC DOMAIN-CONTAINING PROTEIN-RELATED"/>
    <property type="match status" value="1"/>
</dbReference>
<evidence type="ECO:0000256" key="2">
    <source>
        <dbReference type="ARBA" id="ARBA00023002"/>
    </source>
</evidence>
<dbReference type="PANTHER" id="PTHR43761">
    <property type="entry name" value="D-ISOMER SPECIFIC 2-HYDROXYACID DEHYDROGENASE FAMILY PROTEIN (AFU_ORTHOLOGUE AFUA_1G13630)"/>
    <property type="match status" value="1"/>
</dbReference>